<sequence length="78" mass="8650">MQDYPQVRKPLIDFTSDEELRAGSLQPLRCSPSHLPEGTPPPLRPDLSEQILIKLPMSCIGVIACQTHSTDANLRGRL</sequence>
<evidence type="ECO:0000256" key="1">
    <source>
        <dbReference type="SAM" id="MobiDB-lite"/>
    </source>
</evidence>
<organism evidence="2 3">
    <name type="scientific">Xyrichtys novacula</name>
    <name type="common">Pearly razorfish</name>
    <name type="synonym">Hemipteronotus novacula</name>
    <dbReference type="NCBI Taxonomy" id="13765"/>
    <lineage>
        <taxon>Eukaryota</taxon>
        <taxon>Metazoa</taxon>
        <taxon>Chordata</taxon>
        <taxon>Craniata</taxon>
        <taxon>Vertebrata</taxon>
        <taxon>Euteleostomi</taxon>
        <taxon>Actinopterygii</taxon>
        <taxon>Neopterygii</taxon>
        <taxon>Teleostei</taxon>
        <taxon>Neoteleostei</taxon>
        <taxon>Acanthomorphata</taxon>
        <taxon>Eupercaria</taxon>
        <taxon>Labriformes</taxon>
        <taxon>Labridae</taxon>
        <taxon>Xyrichtys</taxon>
    </lineage>
</organism>
<keyword evidence="3" id="KW-1185">Reference proteome</keyword>
<evidence type="ECO:0000313" key="3">
    <source>
        <dbReference type="Proteomes" id="UP001178508"/>
    </source>
</evidence>
<protein>
    <submittedName>
        <fullName evidence="2">Unnamed protein product</fullName>
    </submittedName>
</protein>
<dbReference type="EMBL" id="OY660869">
    <property type="protein sequence ID" value="CAJ1059253.1"/>
    <property type="molecule type" value="Genomic_DNA"/>
</dbReference>
<evidence type="ECO:0000313" key="2">
    <source>
        <dbReference type="EMBL" id="CAJ1059253.1"/>
    </source>
</evidence>
<accession>A0AAV1FDY3</accession>
<name>A0AAV1FDY3_XYRNO</name>
<dbReference type="Proteomes" id="UP001178508">
    <property type="component" value="Chromosome 6"/>
</dbReference>
<dbReference type="AlphaFoldDB" id="A0AAV1FDY3"/>
<feature type="region of interest" description="Disordered" evidence="1">
    <location>
        <begin position="25"/>
        <end position="45"/>
    </location>
</feature>
<proteinExistence type="predicted"/>
<reference evidence="2" key="1">
    <citation type="submission" date="2023-08" db="EMBL/GenBank/DDBJ databases">
        <authorList>
            <person name="Alioto T."/>
            <person name="Alioto T."/>
            <person name="Gomez Garrido J."/>
        </authorList>
    </citation>
    <scope>NUCLEOTIDE SEQUENCE</scope>
</reference>
<gene>
    <name evidence="2" type="ORF">XNOV1_A037767</name>
</gene>